<dbReference type="SUPFAM" id="SSF55920">
    <property type="entry name" value="Creatinase/aminopeptidase"/>
    <property type="match status" value="1"/>
</dbReference>
<dbReference type="InterPro" id="IPR029149">
    <property type="entry name" value="Creatin/AminoP/Spt16_N"/>
</dbReference>
<evidence type="ECO:0000256" key="4">
    <source>
        <dbReference type="ARBA" id="ARBA00022801"/>
    </source>
</evidence>
<dbReference type="Gene3D" id="3.40.350.10">
    <property type="entry name" value="Creatinase/prolidase N-terminal domain"/>
    <property type="match status" value="1"/>
</dbReference>
<evidence type="ECO:0000256" key="3">
    <source>
        <dbReference type="ARBA" id="ARBA00022723"/>
    </source>
</evidence>
<dbReference type="OrthoDB" id="10261878at2759"/>
<accession>A0A4S8L8H3</accession>
<evidence type="ECO:0000256" key="5">
    <source>
        <dbReference type="ARBA" id="ARBA00023211"/>
    </source>
</evidence>
<keyword evidence="4" id="KW-0378">Hydrolase</keyword>
<proteinExistence type="inferred from homology"/>
<evidence type="ECO:0000259" key="7">
    <source>
        <dbReference type="SMART" id="SM01011"/>
    </source>
</evidence>
<dbReference type="InterPro" id="IPR052433">
    <property type="entry name" value="X-Pro_dipept-like"/>
</dbReference>
<dbReference type="GO" id="GO:0006508">
    <property type="term" value="P:proteolysis"/>
    <property type="evidence" value="ECO:0007669"/>
    <property type="project" value="TreeGrafter"/>
</dbReference>
<organism evidence="8 9">
    <name type="scientific">Dendrothele bispora (strain CBS 962.96)</name>
    <dbReference type="NCBI Taxonomy" id="1314807"/>
    <lineage>
        <taxon>Eukaryota</taxon>
        <taxon>Fungi</taxon>
        <taxon>Dikarya</taxon>
        <taxon>Basidiomycota</taxon>
        <taxon>Agaricomycotina</taxon>
        <taxon>Agaricomycetes</taxon>
        <taxon>Agaricomycetidae</taxon>
        <taxon>Agaricales</taxon>
        <taxon>Agaricales incertae sedis</taxon>
        <taxon>Dendrothele</taxon>
    </lineage>
</organism>
<dbReference type="InterPro" id="IPR000994">
    <property type="entry name" value="Pept_M24"/>
</dbReference>
<evidence type="ECO:0000256" key="2">
    <source>
        <dbReference type="ARBA" id="ARBA00008766"/>
    </source>
</evidence>
<keyword evidence="9" id="KW-1185">Reference proteome</keyword>
<sequence length="543" mass="60262">MVYPASQHALATFKQLVSILPASERTKTQILLLAGEVTPFRNDTDRELVFRQESNFYYLSGCTVPSSYLLLAYQEGTSLSQKPSMELFIPEVSQADLMWSVPPPSLESAKQTHDVTHLDHPSALPAALKTLIKAFPDALFHTLPRSSPLFPRIGEEYTQEIILAPENKEIAISDLYLLPALHRARLIKDEYEIGLIRKANEISSRAHETVMRVLGLAVKGGIERGSGAGVERPLLPGEWLIEREAEAEAIFVASCRREGAVHQAYLPIVAAANRASTLHYCCNDREFAWGPVKPHDHHNKMEFAHGGKRELNPQVLLIDAGCEWNCYASDITRTMPVGNGGKFTKEARGIYELVLEMQKLSMDMIRPGVHWDAVQLLCHRTLIKGFQRLGIFKSSDTSSDDSEHGEEKILASGISSAFFPHGLGHSLGMDVHDVPSASKPTVNETINKGLSLGHESFYTYLRLRLPLEEGMVVTVEPGIYFSSHLLAPVRDSKHIDQDVLKRYESVGGVRIEDVVLITKDGYENLTTVKSDTAWVEAVCSGEV</sequence>
<name>A0A4S8L8H3_DENBC</name>
<reference evidence="8 9" key="1">
    <citation type="journal article" date="2019" name="Nat. Ecol. Evol.">
        <title>Megaphylogeny resolves global patterns of mushroom evolution.</title>
        <authorList>
            <person name="Varga T."/>
            <person name="Krizsan K."/>
            <person name="Foldi C."/>
            <person name="Dima B."/>
            <person name="Sanchez-Garcia M."/>
            <person name="Sanchez-Ramirez S."/>
            <person name="Szollosi G.J."/>
            <person name="Szarkandi J.G."/>
            <person name="Papp V."/>
            <person name="Albert L."/>
            <person name="Andreopoulos W."/>
            <person name="Angelini C."/>
            <person name="Antonin V."/>
            <person name="Barry K.W."/>
            <person name="Bougher N.L."/>
            <person name="Buchanan P."/>
            <person name="Buyck B."/>
            <person name="Bense V."/>
            <person name="Catcheside P."/>
            <person name="Chovatia M."/>
            <person name="Cooper J."/>
            <person name="Damon W."/>
            <person name="Desjardin D."/>
            <person name="Finy P."/>
            <person name="Geml J."/>
            <person name="Haridas S."/>
            <person name="Hughes K."/>
            <person name="Justo A."/>
            <person name="Karasinski D."/>
            <person name="Kautmanova I."/>
            <person name="Kiss B."/>
            <person name="Kocsube S."/>
            <person name="Kotiranta H."/>
            <person name="LaButti K.M."/>
            <person name="Lechner B.E."/>
            <person name="Liimatainen K."/>
            <person name="Lipzen A."/>
            <person name="Lukacs Z."/>
            <person name="Mihaltcheva S."/>
            <person name="Morgado L.N."/>
            <person name="Niskanen T."/>
            <person name="Noordeloos M.E."/>
            <person name="Ohm R.A."/>
            <person name="Ortiz-Santana B."/>
            <person name="Ovrebo C."/>
            <person name="Racz N."/>
            <person name="Riley R."/>
            <person name="Savchenko A."/>
            <person name="Shiryaev A."/>
            <person name="Soop K."/>
            <person name="Spirin V."/>
            <person name="Szebenyi C."/>
            <person name="Tomsovsky M."/>
            <person name="Tulloss R.E."/>
            <person name="Uehling J."/>
            <person name="Grigoriev I.V."/>
            <person name="Vagvolgyi C."/>
            <person name="Papp T."/>
            <person name="Martin F.M."/>
            <person name="Miettinen O."/>
            <person name="Hibbett D.S."/>
            <person name="Nagy L.G."/>
        </authorList>
    </citation>
    <scope>NUCLEOTIDE SEQUENCE [LARGE SCALE GENOMIC DNA]</scope>
    <source>
        <strain evidence="8 9">CBS 962.96</strain>
    </source>
</reference>
<dbReference type="PROSITE" id="PS00491">
    <property type="entry name" value="PROLINE_PEPTIDASE"/>
    <property type="match status" value="1"/>
</dbReference>
<dbReference type="Proteomes" id="UP000297245">
    <property type="component" value="Unassembled WGS sequence"/>
</dbReference>
<dbReference type="Pfam" id="PF05195">
    <property type="entry name" value="AMP_N"/>
    <property type="match status" value="1"/>
</dbReference>
<dbReference type="InterPro" id="IPR007865">
    <property type="entry name" value="Aminopep_P_N"/>
</dbReference>
<dbReference type="Pfam" id="PF00557">
    <property type="entry name" value="Peptidase_M24"/>
    <property type="match status" value="1"/>
</dbReference>
<dbReference type="GO" id="GO:0030145">
    <property type="term" value="F:manganese ion binding"/>
    <property type="evidence" value="ECO:0007669"/>
    <property type="project" value="InterPro"/>
</dbReference>
<evidence type="ECO:0000256" key="6">
    <source>
        <dbReference type="RuleBase" id="RU000590"/>
    </source>
</evidence>
<dbReference type="AlphaFoldDB" id="A0A4S8L8H3"/>
<gene>
    <name evidence="8" type="ORF">K435DRAFT_970916</name>
</gene>
<keyword evidence="3 6" id="KW-0479">Metal-binding</keyword>
<feature type="domain" description="Aminopeptidase P N-terminal" evidence="7">
    <location>
        <begin position="3"/>
        <end position="150"/>
    </location>
</feature>
<dbReference type="Gene3D" id="3.90.230.10">
    <property type="entry name" value="Creatinase/methionine aminopeptidase superfamily"/>
    <property type="match status" value="1"/>
</dbReference>
<evidence type="ECO:0000313" key="9">
    <source>
        <dbReference type="Proteomes" id="UP000297245"/>
    </source>
</evidence>
<dbReference type="SMART" id="SM01011">
    <property type="entry name" value="AMP_N"/>
    <property type="match status" value="1"/>
</dbReference>
<dbReference type="SUPFAM" id="SSF53092">
    <property type="entry name" value="Creatinase/prolidase N-terminal domain"/>
    <property type="match status" value="1"/>
</dbReference>
<keyword evidence="8" id="KW-0645">Protease</keyword>
<dbReference type="GO" id="GO:0070006">
    <property type="term" value="F:metalloaminopeptidase activity"/>
    <property type="evidence" value="ECO:0007669"/>
    <property type="project" value="InterPro"/>
</dbReference>
<dbReference type="PANTHER" id="PTHR43226:SF1">
    <property type="entry name" value="XAA-PRO DIPEPTIDASE"/>
    <property type="match status" value="1"/>
</dbReference>
<dbReference type="CDD" id="cd01087">
    <property type="entry name" value="Prolidase"/>
    <property type="match status" value="1"/>
</dbReference>
<comment type="cofactor">
    <cofactor evidence="1">
        <name>Mn(2+)</name>
        <dbReference type="ChEBI" id="CHEBI:29035"/>
    </cofactor>
</comment>
<comment type="similarity">
    <text evidence="2 6">Belongs to the peptidase M24B family.</text>
</comment>
<protein>
    <submittedName>
        <fullName evidence="8">Creatinase/aminopeptidase</fullName>
    </submittedName>
</protein>
<evidence type="ECO:0000313" key="8">
    <source>
        <dbReference type="EMBL" id="THU85022.1"/>
    </source>
</evidence>
<dbReference type="PANTHER" id="PTHR43226">
    <property type="entry name" value="XAA-PRO AMINOPEPTIDASE 3"/>
    <property type="match status" value="1"/>
</dbReference>
<evidence type="ECO:0000256" key="1">
    <source>
        <dbReference type="ARBA" id="ARBA00001936"/>
    </source>
</evidence>
<keyword evidence="5" id="KW-0464">Manganese</keyword>
<dbReference type="EMBL" id="ML179569">
    <property type="protein sequence ID" value="THU85022.1"/>
    <property type="molecule type" value="Genomic_DNA"/>
</dbReference>
<dbReference type="InterPro" id="IPR036005">
    <property type="entry name" value="Creatinase/aminopeptidase-like"/>
</dbReference>
<dbReference type="InterPro" id="IPR001131">
    <property type="entry name" value="Peptidase_M24B_aminopep-P_CS"/>
</dbReference>
<keyword evidence="8" id="KW-0031">Aminopeptidase</keyword>